<comment type="caution">
    <text evidence="1">The sequence shown here is derived from an EMBL/GenBank/DDBJ whole genome shotgun (WGS) entry which is preliminary data.</text>
</comment>
<name>A0AAE1VCY2_9SOLA</name>
<organism evidence="1 2">
    <name type="scientific">Anisodus tanguticus</name>
    <dbReference type="NCBI Taxonomy" id="243964"/>
    <lineage>
        <taxon>Eukaryota</taxon>
        <taxon>Viridiplantae</taxon>
        <taxon>Streptophyta</taxon>
        <taxon>Embryophyta</taxon>
        <taxon>Tracheophyta</taxon>
        <taxon>Spermatophyta</taxon>
        <taxon>Magnoliopsida</taxon>
        <taxon>eudicotyledons</taxon>
        <taxon>Gunneridae</taxon>
        <taxon>Pentapetalae</taxon>
        <taxon>asterids</taxon>
        <taxon>lamiids</taxon>
        <taxon>Solanales</taxon>
        <taxon>Solanaceae</taxon>
        <taxon>Solanoideae</taxon>
        <taxon>Hyoscyameae</taxon>
        <taxon>Anisodus</taxon>
    </lineage>
</organism>
<dbReference type="AlphaFoldDB" id="A0AAE1VCY2"/>
<reference evidence="1" key="1">
    <citation type="submission" date="2023-12" db="EMBL/GenBank/DDBJ databases">
        <title>Genome assembly of Anisodus tanguticus.</title>
        <authorList>
            <person name="Wang Y.-J."/>
        </authorList>
    </citation>
    <scope>NUCLEOTIDE SEQUENCE</scope>
    <source>
        <strain evidence="1">KB-2021</strain>
        <tissue evidence="1">Leaf</tissue>
    </source>
</reference>
<proteinExistence type="predicted"/>
<evidence type="ECO:0000313" key="2">
    <source>
        <dbReference type="Proteomes" id="UP001291623"/>
    </source>
</evidence>
<dbReference type="PANTHER" id="PTHR15140:SF27">
    <property type="entry name" value="DISEASE RESISTANCE PROTEIN BS2"/>
    <property type="match status" value="1"/>
</dbReference>
<keyword evidence="2" id="KW-1185">Reference proteome</keyword>
<sequence length="120" mass="13922">MHFPRKLKKLKLVGTRLAWEDLNIIGQWPTLEVLKLKPNACRGLEWRPIEGGFPWFKFLLIEGTNLKYWKATNVNFPSLEQLVIRHCFQLEEIPIAFADIYSLQLIELQNCNTKLVASAG</sequence>
<dbReference type="SUPFAM" id="SSF52058">
    <property type="entry name" value="L domain-like"/>
    <property type="match status" value="1"/>
</dbReference>
<dbReference type="EMBL" id="JAVYJV010000011">
    <property type="protein sequence ID" value="KAK4359291.1"/>
    <property type="molecule type" value="Genomic_DNA"/>
</dbReference>
<dbReference type="Proteomes" id="UP001291623">
    <property type="component" value="Unassembled WGS sequence"/>
</dbReference>
<dbReference type="InterPro" id="IPR032675">
    <property type="entry name" value="LRR_dom_sf"/>
</dbReference>
<dbReference type="PANTHER" id="PTHR15140">
    <property type="entry name" value="TUBULIN-SPECIFIC CHAPERONE E"/>
    <property type="match status" value="1"/>
</dbReference>
<protein>
    <submittedName>
        <fullName evidence="1">Uncharacterized protein</fullName>
    </submittedName>
</protein>
<accession>A0AAE1VCY2</accession>
<dbReference type="Gene3D" id="3.80.10.10">
    <property type="entry name" value="Ribonuclease Inhibitor"/>
    <property type="match status" value="1"/>
</dbReference>
<gene>
    <name evidence="1" type="ORF">RND71_021520</name>
</gene>
<evidence type="ECO:0000313" key="1">
    <source>
        <dbReference type="EMBL" id="KAK4359291.1"/>
    </source>
</evidence>